<dbReference type="GO" id="GO:0031177">
    <property type="term" value="F:phosphopantetheine binding"/>
    <property type="evidence" value="ECO:0007669"/>
    <property type="project" value="InterPro"/>
</dbReference>
<dbReference type="Gene3D" id="1.10.1200.10">
    <property type="entry name" value="ACP-like"/>
    <property type="match status" value="6"/>
</dbReference>
<feature type="compositionally biased region" description="Basic and acidic residues" evidence="4">
    <location>
        <begin position="6668"/>
        <end position="6685"/>
    </location>
</feature>
<feature type="domain" description="Carrier" evidence="5">
    <location>
        <begin position="22"/>
        <end position="98"/>
    </location>
</feature>
<dbReference type="InterPro" id="IPR045851">
    <property type="entry name" value="AMP-bd_C_sf"/>
</dbReference>
<dbReference type="InterPro" id="IPR009081">
    <property type="entry name" value="PP-bd_ACP"/>
</dbReference>
<dbReference type="NCBIfam" id="NF003417">
    <property type="entry name" value="PRK04813.1"/>
    <property type="match status" value="6"/>
</dbReference>
<dbReference type="Gene3D" id="3.40.50.12780">
    <property type="entry name" value="N-terminal domain of ligase-like"/>
    <property type="match status" value="5"/>
</dbReference>
<dbReference type="SMART" id="SM00823">
    <property type="entry name" value="PKS_PP"/>
    <property type="match status" value="6"/>
</dbReference>
<dbReference type="InterPro" id="IPR010071">
    <property type="entry name" value="AA_adenyl_dom"/>
</dbReference>
<dbReference type="InterPro" id="IPR020806">
    <property type="entry name" value="PKS_PP-bd"/>
</dbReference>
<feature type="compositionally biased region" description="Polar residues" evidence="4">
    <location>
        <begin position="2781"/>
        <end position="2792"/>
    </location>
</feature>
<evidence type="ECO:0000256" key="4">
    <source>
        <dbReference type="SAM" id="MobiDB-lite"/>
    </source>
</evidence>
<feature type="region of interest" description="Disordered" evidence="4">
    <location>
        <begin position="6664"/>
        <end position="6695"/>
    </location>
</feature>
<dbReference type="CDD" id="cd05918">
    <property type="entry name" value="A_NRPS_SidN3_like"/>
    <property type="match status" value="5"/>
</dbReference>
<keyword evidence="3" id="KW-0436">Ligase</keyword>
<dbReference type="NCBIfam" id="TIGR01733">
    <property type="entry name" value="AA-adenyl-dom"/>
    <property type="match status" value="5"/>
</dbReference>
<comment type="caution">
    <text evidence="6">The sequence shown here is derived from an EMBL/GenBank/DDBJ whole genome shotgun (WGS) entry which is preliminary data.</text>
</comment>
<dbReference type="FunFam" id="3.30.300.30:FF:000015">
    <property type="entry name" value="Nonribosomal peptide synthase SidD"/>
    <property type="match status" value="5"/>
</dbReference>
<evidence type="ECO:0000256" key="3">
    <source>
        <dbReference type="ARBA" id="ARBA00022598"/>
    </source>
</evidence>
<keyword evidence="1" id="KW-0596">Phosphopantetheine</keyword>
<reference evidence="6" key="2">
    <citation type="submission" date="2023-05" db="EMBL/GenBank/DDBJ databases">
        <authorList>
            <consortium name="Lawrence Berkeley National Laboratory"/>
            <person name="Steindorff A."/>
            <person name="Hensen N."/>
            <person name="Bonometti L."/>
            <person name="Westerberg I."/>
            <person name="Brannstrom I.O."/>
            <person name="Guillou S."/>
            <person name="Cros-Aarteil S."/>
            <person name="Calhoun S."/>
            <person name="Haridas S."/>
            <person name="Kuo A."/>
            <person name="Mondo S."/>
            <person name="Pangilinan J."/>
            <person name="Riley R."/>
            <person name="Labutti K."/>
            <person name="Andreopoulos B."/>
            <person name="Lipzen A."/>
            <person name="Chen C."/>
            <person name="Yanf M."/>
            <person name="Daum C."/>
            <person name="Ng V."/>
            <person name="Clum A."/>
            <person name="Ohm R."/>
            <person name="Martin F."/>
            <person name="Silar P."/>
            <person name="Natvig D."/>
            <person name="Lalanne C."/>
            <person name="Gautier V."/>
            <person name="Ament-Velasquez S.L."/>
            <person name="Kruys A."/>
            <person name="Hutchinson M.I."/>
            <person name="Powell A.J."/>
            <person name="Barry K."/>
            <person name="Miller A.N."/>
            <person name="Grigoriev I.V."/>
            <person name="Debuchy R."/>
            <person name="Gladieux P."/>
            <person name="Thoren M.H."/>
            <person name="Johannesson H."/>
        </authorList>
    </citation>
    <scope>NUCLEOTIDE SEQUENCE</scope>
    <source>
        <strain evidence="6">CBS 757.83</strain>
    </source>
</reference>
<dbReference type="InterPro" id="IPR023213">
    <property type="entry name" value="CAT-like_dom_sf"/>
</dbReference>
<dbReference type="GO" id="GO:0043041">
    <property type="term" value="P:amino acid activation for nonribosomal peptide biosynthetic process"/>
    <property type="evidence" value="ECO:0007669"/>
    <property type="project" value="TreeGrafter"/>
</dbReference>
<dbReference type="InterPro" id="IPR020845">
    <property type="entry name" value="AMP-binding_CS"/>
</dbReference>
<dbReference type="PANTHER" id="PTHR45527:SF16">
    <property type="entry name" value="NONRIBOSOMAL PEPTIDE SYNTHASE ATNA-RELATED"/>
    <property type="match status" value="1"/>
</dbReference>
<protein>
    <submittedName>
        <fullName evidence="6">Amino acid adenylation</fullName>
    </submittedName>
</protein>
<dbReference type="Pfam" id="PF00501">
    <property type="entry name" value="AMP-binding"/>
    <property type="match status" value="5"/>
</dbReference>
<proteinExistence type="predicted"/>
<dbReference type="SUPFAM" id="SSF56801">
    <property type="entry name" value="Acetyl-CoA synthetase-like"/>
    <property type="match status" value="5"/>
</dbReference>
<dbReference type="Pfam" id="PF00668">
    <property type="entry name" value="Condensation"/>
    <property type="match status" value="7"/>
</dbReference>
<feature type="region of interest" description="Disordered" evidence="4">
    <location>
        <begin position="6429"/>
        <end position="6448"/>
    </location>
</feature>
<keyword evidence="2" id="KW-0597">Phosphoprotein</keyword>
<dbReference type="CDD" id="cd19542">
    <property type="entry name" value="CT_NRPS-like"/>
    <property type="match status" value="4"/>
</dbReference>
<sequence>MTLDQVDSVAADGGLPLVIGAQQALSVPEDIQRLCAEVLKRPVGKVKMHRSFVALGGDSLLAVKLMSRCRASGYNLKIHDVLRATSLRELCETVELIGPVAGPAPPQPPLAGQKDNGHVVYGANGTDEHATSRLPSSLTISPQAADQLKHVTLDPLHDVDDVFPCSPAQEMFLFAQAIHPETYQCTVVLEIHHSAAHVPLDFTRLQAAWDHLVYRHASLRTVFISSLERPGHFDQVVLKKPVVSLDLVDSQQCTADEFSRRQPITFPVSQPTHRVAIYKHNDCAARLRLDVSHALVDGESFYAILRDFAQAYARQEVDAAAMPYRTFVSYQDQLPRQHAISYWSEYLSNAEPSWFPVKGEGNGRTDLRAKRLRLDLDFASFCAKSNVTIANVCQVAWALVLRSYTTLEDVCFSYVSSGRHAPLQGIEGAVGAFVDTMMCRVRLDKTGGTLAQALAKAKHDNLQGLAHPTVLAMGEQSEAQRFARLRGNTLLSCQRKAVAEATLGSGLDVRLIDALNPSEYDFSVGIQTGQDELDISIDYWASRTDEETVAGVADSFARALQRIISQEAELRELDVVPPTHLAQLREWNSTIPPRVETRIQDRVYEQRLLRPDAVAVQGWDGDLTYRELDDEANKLAAHLASLGVRPETKVPLCFEKSKWALIAQLATLKAGGCVVPLGIKQPKQRTEIILRDLGARLILTSAQLATRFAGPLDRVLVVDEHFMSSLHASEAPPCSATTDTSAFIIYTSGSTGVPKGVVLTHGSLGTSLHYLAAKFGLGPTTRMVQFSAYTFDISIQDIYTTWQSGGCLCVISEDDRITNLGAALRSYGVNCAGLTSTVAGFLAPEEVPTLKTLVLLGEAVKSAVVARWLGHAAVFNAYGPSECSIQSSCRQLVPECNALNIGYALAGALWVVDANDYNRLVPIGAPGELLIEGPLLAREYLNDPVKTAAAFVFDPTWVSRHGFGTGRRMYRTGDLVYQNPDGSILYIGRRDTQIKVRGQRVEVGEIEHHALQHEAVADVAVVFPRQGCLRDRLVGFLTLHEFCIPAAGKADVIPVSTDKLPYARRVASKVSEYLATLVSEHMIPNVWIPLSSKMPQNESGKLDRKALGLWVEALETSLFEQLTASGGDQEENPSLTATPLEHRLQQIWSAALKVPESQIPVHSRSFLSSGGDSITAMQVVSLCTAQGISVAVRDVLQSQSVAQLALKAGVRRGQLTDNNAPDAPFPLSPAQRWLAATSGAELRCDSEYRHNHNVCLSVRHPLERQNLRHAIDDLVTKHPMLRARFHRDSTKGFSQSIHPAGRKDSYLFDAREVENRDQAYALISKAQGALHLERGPVFSALLITVGPGSQMEQLLFMNAHKLVADHASWRIILSDLDNLLSNGATAETEPPVQFPEWINSQADGKKTQPAMSELAVAPAPADLEYWGLTLEHNLHGDAVTEECHLDEAVSSLLLGEANRALRTEPVEIIQAALLHSFCQTFLDRASPTLFEEVNGRDSADGASTVSGIVGQFAKMMPINVPAASSDEDTLSLLRRTKDLRREIQRRLPQSGLEEPVRTSGGTVEVLLRHVDADRHLEQGNNHFALEQLSVQGTSPVGHLVRRQAVFVVEVSVAHGQLCINLEYNRRTQHLDMVRRWIQGLPQSLRNLATELSAAPSAFTSSDFPLVGLDQEGLEKLHREVVPAAGLRADDIDDIYPCSAMQQGILMTQAKSSGAYQIQQTFAIRSSEGSVSVERVARAWQVVVDRHPMLRTVFVPSIAGAENHLFDQVVLKSHKADVDFVACEDDDELERKLGSETDLTLGGHGKPSHKLRLVSAPSGRVYVTLATSHALVDASSLSLLQTELARAYDGTLTSASTGPSYSAFVAYLQQTSANEALRFWRERLSGVQPCYLPALTESGFPEPAAPEAPARRSPFQMVMAEVGDMQEIRDLAGALGVTVATVFQLAWALVLSQYTDSADVCFGYLTSGRDVPVDRAAELVGPLINIMVSRLQVDPEMKLEQALRVGQADFLDGYQHQRASLLEVSHALRLEGQSLFNTCLSYRHAMPPAQEEGGSIAFETVAAEDPTEYDVTVNVLVSGGAVSVALQYLPTFVSAGGATRLLAGFLHAVRSMAKQPDSSLSQLQVLTQDDESRLCEWNCRVAESDIPDCIPDLVRRQRIVRPDAVAVCAWDGEMTYAELEDAADRLAHHLATELAVGPEVMVPLCFNKSRWAVVAQLAVLKAGGVVVSINSKHPAERLRGILTDLGAQVMLATAEEDILARFQDLIPNVLGVDSGLLSRLPERAGPVCRSLRPENAAFVIYTSGSTGVPKGVVLTHGSLRSSFEAHGRVYGMGPGTRSLQFAAYTFDASISDIWGTLSHGGCVCVISEDERMNELQHAVSEYRANLAQLTPTVAGLLNPSDSTTLKTLVLGGEAVKLAMIEHILKTGSIKVLNGYGPSECSIYTTCSQPLSLKSQPSNIGRALVGGVWVVSTIHDTICPVGGVGELWIEGPLLARGYHHDKTKTDASFVVNPPWAARLPQLQGRRFYRTGDIVKQNATGEVLYIGRKDTQVKIRGQRVEIGEIEHRVKKVLPPSLRTVAVTLVLPGGNANNPMLAIAVQGDGSVHPEELPLDNAADNLTVEALLPMSQDLRETFTQLHASLLDALPSYMVPRLLFPFTRLPFTSSGKLNRRLLRVVLEGLPEDLMFQYSLSSSAGKISPPRTATETSLQTLWATCLGMEPNQVGIRDHFLHAGGDSFTAMRLVAKANAVGLRLTVGDVFRYPVLADMAHFLDELQGGGARQVSRQGSSEGETQGQRDGEEDLPRFAFWEDVMDPKNQELSKSSLTEELHRVAGHCGVGADDIEDVLPCTPVQEALMAATAQRPDAYVSRWVYRMPHGVDCQRFRQAWSRVAQAAPILRTRIVPGRLCGAVQVIVRGELSWFSGGDLDRYMADEEERHVAYGTALFRHAMIESPEGERHFVLTAHHSGYDGWSLTQLLDAVTRAYDGREITSMPPFSRFARFLAQQDQGVAQCFWQAQFKGDDGTPFPASPRPSYRPNPSQVITLELKAQPVRGSITLTTLLRAAWALVVRAHTRQSVAFAEVRAGRAAPVQGIFDMAGPVITTVPVRIQVDNTQRVAQFLAAVQQQATDMLAFEHTGLRRIRRFVGRDLGIGHLFAVQPAKGRDSLTTSASFLGFEMISEPLGGADDYGLSLECLTGADGDEGGVQVSARFDEAMIPRSLLRRLLGRFKYVFSQLAGIAQSGGILEHAQALVGDVKMLSPDEVAQVAQWNSVVPERRDALVYELVGRPASAHPGAPAICSWDGSLSHGELDRLAEQLAHHLASVGVGAEVMVPLCFDKSKWAIVSILAVLKAGGAVVPISAEPMQRAQTIIRDVQAKVVLMSPRFVARFQGAAAHILPVDDALFADFPLSPTPIEPAITSSNAAFVIYTSGSTGVPKGVVLEHGSMSTSMQAHGARFGMNPGTRAFQFASFTFDISLHDMLTTLQFGGCVCMPSEEERVNDMAGAMRRMAVNYSFLPPRVLPTVQPSEIPDLQTLIVGGESLHAGHIEPWLSNQRRVFNAYGPAECCIITTCNELVDPTLAPNIGHALAGGLWVVDESDPGRLVPIGVVGELLIEGPLLARGYLNDPKKTSDEFIVDPEWLAQYGLQPAAGVPRAAAGLRRMYRTGDLVRQNDDGSLTYVGRRDSQVKVRGQRVEIGEVEHHLKQQTAVTDAIVLYPANGPAKSRLVAILTLRDFEDESNLELLPLTADRGPAVRSCVSQARDQLHSSLPPYMIPDVWIPLASMPQNNSNKADRKRLVQWLEHMDADYLENITSAGDVDVPATPTSDIDRQIQAVVGEVLHLSTDAVAMNRSFLSLGGDSISAMQIVSLSRTRHGLSVAVQDVLQRKSLSDLSRSIAASTSRSTQAADADYVPFSLAPTQQLLLEHSALQEDLKFQAGITDLADLEDLFPVSSVQQGIIMSQIKGQATYRVQQICEVRPLDPTATVDLDKLARSWEAVVSRHAILRTVFIQASSASSQFYQAVLKRWKPDVRNIHCQQASQVVSAFAREQESLDAQDGKPEPPHRLTLCTTDAGGTYAQLDISHALTDASSLSIMFRDAMLAYDGVLPDSPTPSYATYISFMQRTPVRESLAYWTHHLSDAQPCFLPRSALPSPATRRWKTTACRLDDLSLLRAFRDAHGVTMANLVQLAWAVVLAGYTGSADAIYGYLASGRDAPISGASEIAGPMINMMVSRIQLGRPELRGKTVAQIAQQVQHNALEAFNNQRASLSEIQHALHLSDQGLFNTTVSYYRPSAGQPAAGSPASPSLTAENIGLEDPTEYDANVSILAGEQSMDISLQYSTSFLDDVSASHLLDSLRHALLSIAANPESLMEDLDVLGPSDVRLLRRWNSHVPPAIPGHVHDQIHQQSVLRPDAPAVCGWDGELTYSDLDGLADRLACHLTALGVVEESMVGLCFEKSTWAIVAMLAVAKAGGVAVPLGVQLPPQRLRLIFDDSCPVVILTSQHCAPKFDGLGAATTPATITVHADFFRELPDVSEPPNQPHLSAESAAVVIYTSGSTGLPKGVVLTHGALYTSLDRHGAKLGFGTDTRTLQFSAYVFDISLLDVLGTLRYGGCVCVVSEEDRMDIANLAHAMERMGVNLAVLTPTVASLIHPETVPTLRTLGLAGEAVPSGVVETWSRHVGVFNCYGPAECTVLSTIQGPMTDMDQSYNIGTPLAGLVWVTDQHDHNRLAPIGGVGELLIEGPLLARGYLNDPEKTTAAFVTDPGFIIRHGLEQEAQAGPRRMYRTGDLVRQSPVDGSLVYVGRKDGMVKLRGQRLEVGEIEYWTKRIFAQAQTVAVELVRPTARHGEPILAVALELQREDPLSRDGHPAGTAGAATPFLALTDSLHFSLADLQLALAEALPPYMVPSLFVPVWEIPLTASGKLDRKRLRASLASLSEAQLVQYALAGTASLQRALTETEARLRELWSAALNSSPEQIGPRSHFFRLGGDSVTAMRLVALSRGAEPAMPLSVVDVFKNPVLESLAKRAEEIMAVRSAEGEAAAATETDAAPFSLLPSAPEQDDAIQLLAAQCNVAPDAIEDAYPSTPLQEGLLAVTARRESAYVSHWVFRVGEQVDFSRLEAAWRLVAELAPILRTRILAGRESGTGVQVVVRGPIDWVSVTSDLAAYLANQAAEPMGFGTRLARFANVTTSSERFFVWTIHHSIYDGWTARKLLEAVGAAYRADTVPSFAPYTRFIRYLQRTNSTADAEKYWRSQLQGDLGAGFPTPAPGYWPRPSSTVTRRIGNAGVTKDSAFTTATLLRAAWALVVSQETGGQEVLFAAPVSGRTAPVPGVLEMAGPTLATVPVRIGVDLDRTAADHLAAVQEQAVGMMPIEHTGLQHIIQMLPDKTLPLNHLFVVQPFADRLDQAHASSPLPGLELVPAQEAAGFHNFPLIVECNVGDENGSGSSSVELEMRFDETVLPSDTVQSMLDRFEVAFAQLQTAATSRGPDTDPDGDGVGGTLLCELQSKMMSSGDIALISKWNTWGREALPERNETCVHHLVRRQRIARPEAQAIHAWDGDLSYAQLGTFSLRLARHLASLGVGPEIPVCAMFDKSRWAIVAQLATLEAGGAVVPVNHKHPNQRIKDIINIAGTKVILTSSQHADRCREFVPHVVVVDEHLLTTALADDDGAACEAVRPTNPAFIIFTSGSTGVPKGVILEHHALATSLLAEAALFSTPATRTLQFSAFTFDISIAEVFMTLAVGGCVCVVSEDDRVNNLAAAMQAARVDTAYLTPTVLSLLQPQQVPTLGTLIIIGEALKPEIIAPWVGGNMRLFNAYGPAECCILSTCSRQITDPSQAPNIGSAIANSNLWVVDPSNFHRLVPVGVAGELLIEGPLLARGYLGDEEKTAAAFVADPAWLGHFAFAARGGRRYYRTGDMVRQSRDGSLVYLGRKDDQAKIHGQRMELGEVELWVTKQLLLARGGRKVVAVAGLINAATKPVLAVALELESWSDEPAETAPLGMATQQARPDPARPPPLSLLPLSDARRRLFDELRHSLSGVLPAYMVPAMYFPVANLPLTDSGKLDRKQIWKGIQQTELWTSYSLAAGGSKDAPSTDTERQLQQLWARVLKTSATDIGTRDDFFRAGGDSIAAMRLVAAARETEQTPLTVADVFQHPVLSDLARFVDAKKARTPAALVPIKEYQPFSSLRTDEPLEHVQSSLASLILGAEATVVDAAPVTDFQALSVISTLRKSRDLLAYVSLDGEGSCDVARWSESCRELIRHHEILRTAYIFYNGELVQAVLREYEPEIPIFETGSMTMDEFTAELTSRDMDRPPRLGRPFVEFAILANPSRHRILLRISHAEYDNISLSYFVEHLRSIHGGEEVAVPGQHDHPGFTRYMSTLGTGQGVEDARRHWRTLLQGSTMPRIRPAPQRLSRLIAHGTRTVRLPNPNQQAPSSPAESRSNAVTAATLVRAAWALVLARHTSRTDVVFGDIVSGRNTGDPVAARAAGCCVNIVPVRAVLDPAAPANELLRALQQQQIERLPHETLGFREYLAMCPDDQALSSSSSSSPAFFFSSRVNHLDRAPEFALRIGERAYRATIALPEGAQDPSDVTVTSLAHPADGRIDVTLGYAEGAMGARQAEALLAGLCAAMELFARPAARDMALGALLELVDSAGVGSSRSKEEEGEKREEEIEGGEHVSSGYVTPDPAGGLRHAPAYRGDVVGAGCLAFSLQKELGEVDVDDVLEGRVPPSALKMVAEVAEVGKAIR</sequence>
<dbReference type="FunFam" id="1.10.1200.10:FF:000005">
    <property type="entry name" value="Nonribosomal peptide synthetase 1"/>
    <property type="match status" value="2"/>
</dbReference>
<dbReference type="InterPro" id="IPR001242">
    <property type="entry name" value="Condensation_dom"/>
</dbReference>
<evidence type="ECO:0000313" key="6">
    <source>
        <dbReference type="EMBL" id="KAK4105141.1"/>
    </source>
</evidence>
<dbReference type="FunFam" id="3.30.559.30:FF:000005">
    <property type="entry name" value="Nonribosomal peptide synthase Pes1"/>
    <property type="match status" value="1"/>
</dbReference>
<feature type="domain" description="Carrier" evidence="5">
    <location>
        <begin position="4955"/>
        <end position="5033"/>
    </location>
</feature>
<dbReference type="PROSITE" id="PS00455">
    <property type="entry name" value="AMP_BINDING"/>
    <property type="match status" value="5"/>
</dbReference>
<dbReference type="InterPro" id="IPR006162">
    <property type="entry name" value="Ppantetheine_attach_site"/>
</dbReference>
<dbReference type="GO" id="GO:0044550">
    <property type="term" value="P:secondary metabolite biosynthetic process"/>
    <property type="evidence" value="ECO:0007669"/>
    <property type="project" value="TreeGrafter"/>
</dbReference>
<name>A0AAN6Q8Z6_9PEZI</name>
<feature type="region of interest" description="Disordered" evidence="4">
    <location>
        <begin position="2777"/>
        <end position="2799"/>
    </location>
</feature>
<keyword evidence="7" id="KW-1185">Reference proteome</keyword>
<dbReference type="PANTHER" id="PTHR45527">
    <property type="entry name" value="NONRIBOSOMAL PEPTIDE SYNTHETASE"/>
    <property type="match status" value="1"/>
</dbReference>
<dbReference type="SUPFAM" id="SSF52777">
    <property type="entry name" value="CoA-dependent acyltransferases"/>
    <property type="match status" value="14"/>
</dbReference>
<dbReference type="FunFam" id="3.40.50.12780:FF:000014">
    <property type="entry name" value="Nonribosomal peptide synthetase 1"/>
    <property type="match status" value="5"/>
</dbReference>
<feature type="compositionally biased region" description="Polar residues" evidence="4">
    <location>
        <begin position="6435"/>
        <end position="6448"/>
    </location>
</feature>
<dbReference type="Pfam" id="PF00550">
    <property type="entry name" value="PP-binding"/>
    <property type="match status" value="6"/>
</dbReference>
<dbReference type="GO" id="GO:0005737">
    <property type="term" value="C:cytoplasm"/>
    <property type="evidence" value="ECO:0007669"/>
    <property type="project" value="TreeGrafter"/>
</dbReference>
<evidence type="ECO:0000259" key="5">
    <source>
        <dbReference type="PROSITE" id="PS50075"/>
    </source>
</evidence>
<dbReference type="SMART" id="SM01294">
    <property type="entry name" value="PKS_PP_betabranch"/>
    <property type="match status" value="1"/>
</dbReference>
<dbReference type="Gene3D" id="3.30.559.10">
    <property type="entry name" value="Chloramphenicol acetyltransferase-like domain"/>
    <property type="match status" value="7"/>
</dbReference>
<dbReference type="GO" id="GO:0016874">
    <property type="term" value="F:ligase activity"/>
    <property type="evidence" value="ECO:0007669"/>
    <property type="project" value="UniProtKB-KW"/>
</dbReference>
<evidence type="ECO:0000313" key="7">
    <source>
        <dbReference type="Proteomes" id="UP001305647"/>
    </source>
</evidence>
<feature type="domain" description="Carrier" evidence="5">
    <location>
        <begin position="3822"/>
        <end position="3899"/>
    </location>
</feature>
<dbReference type="Gene3D" id="3.30.559.30">
    <property type="entry name" value="Nonribosomal peptide synthetase, condensation domain"/>
    <property type="match status" value="7"/>
</dbReference>
<organism evidence="6 7">
    <name type="scientific">Parathielavia hyrcaniae</name>
    <dbReference type="NCBI Taxonomy" id="113614"/>
    <lineage>
        <taxon>Eukaryota</taxon>
        <taxon>Fungi</taxon>
        <taxon>Dikarya</taxon>
        <taxon>Ascomycota</taxon>
        <taxon>Pezizomycotina</taxon>
        <taxon>Sordariomycetes</taxon>
        <taxon>Sordariomycetidae</taxon>
        <taxon>Sordariales</taxon>
        <taxon>Chaetomiaceae</taxon>
        <taxon>Parathielavia</taxon>
    </lineage>
</organism>
<dbReference type="Proteomes" id="UP001305647">
    <property type="component" value="Unassembled WGS sequence"/>
</dbReference>
<dbReference type="InterPro" id="IPR036736">
    <property type="entry name" value="ACP-like_sf"/>
</dbReference>
<dbReference type="InterPro" id="IPR000873">
    <property type="entry name" value="AMP-dep_synth/lig_dom"/>
</dbReference>
<dbReference type="CDD" id="cd19545">
    <property type="entry name" value="FUM14_C_NRPS-like"/>
    <property type="match status" value="2"/>
</dbReference>
<evidence type="ECO:0000256" key="2">
    <source>
        <dbReference type="ARBA" id="ARBA00022553"/>
    </source>
</evidence>
<dbReference type="EMBL" id="MU863626">
    <property type="protein sequence ID" value="KAK4105141.1"/>
    <property type="molecule type" value="Genomic_DNA"/>
</dbReference>
<feature type="domain" description="Carrier" evidence="5">
    <location>
        <begin position="1138"/>
        <end position="1212"/>
    </location>
</feature>
<gene>
    <name evidence="6" type="ORF">N658DRAFT_504644</name>
</gene>
<feature type="domain" description="Carrier" evidence="5">
    <location>
        <begin position="2698"/>
        <end position="2774"/>
    </location>
</feature>
<accession>A0AAN6Q8Z6</accession>
<dbReference type="InterPro" id="IPR042099">
    <property type="entry name" value="ANL_N_sf"/>
</dbReference>
<dbReference type="PROSITE" id="PS50075">
    <property type="entry name" value="CARRIER"/>
    <property type="match status" value="6"/>
</dbReference>
<dbReference type="Gene3D" id="3.30.300.30">
    <property type="match status" value="5"/>
</dbReference>
<dbReference type="SUPFAM" id="SSF47336">
    <property type="entry name" value="ACP-like"/>
    <property type="match status" value="6"/>
</dbReference>
<evidence type="ECO:0000256" key="1">
    <source>
        <dbReference type="ARBA" id="ARBA00022450"/>
    </source>
</evidence>
<dbReference type="PROSITE" id="PS00012">
    <property type="entry name" value="PHOSPHOPANTETHEINE"/>
    <property type="match status" value="1"/>
</dbReference>
<reference evidence="6" key="1">
    <citation type="journal article" date="2023" name="Mol. Phylogenet. Evol.">
        <title>Genome-scale phylogeny and comparative genomics of the fungal order Sordariales.</title>
        <authorList>
            <person name="Hensen N."/>
            <person name="Bonometti L."/>
            <person name="Westerberg I."/>
            <person name="Brannstrom I.O."/>
            <person name="Guillou S."/>
            <person name="Cros-Aarteil S."/>
            <person name="Calhoun S."/>
            <person name="Haridas S."/>
            <person name="Kuo A."/>
            <person name="Mondo S."/>
            <person name="Pangilinan J."/>
            <person name="Riley R."/>
            <person name="LaButti K."/>
            <person name="Andreopoulos B."/>
            <person name="Lipzen A."/>
            <person name="Chen C."/>
            <person name="Yan M."/>
            <person name="Daum C."/>
            <person name="Ng V."/>
            <person name="Clum A."/>
            <person name="Steindorff A."/>
            <person name="Ohm R.A."/>
            <person name="Martin F."/>
            <person name="Silar P."/>
            <person name="Natvig D.O."/>
            <person name="Lalanne C."/>
            <person name="Gautier V."/>
            <person name="Ament-Velasquez S.L."/>
            <person name="Kruys A."/>
            <person name="Hutchinson M.I."/>
            <person name="Powell A.J."/>
            <person name="Barry K."/>
            <person name="Miller A.N."/>
            <person name="Grigoriev I.V."/>
            <person name="Debuchy R."/>
            <person name="Gladieux P."/>
            <person name="Hiltunen Thoren M."/>
            <person name="Johannesson H."/>
        </authorList>
    </citation>
    <scope>NUCLEOTIDE SEQUENCE</scope>
    <source>
        <strain evidence="6">CBS 757.83</strain>
    </source>
</reference>
<feature type="domain" description="Carrier" evidence="5">
    <location>
        <begin position="6096"/>
        <end position="6173"/>
    </location>
</feature>